<proteinExistence type="predicted"/>
<dbReference type="Gene3D" id="3.40.50.720">
    <property type="entry name" value="NAD(P)-binding Rossmann-like Domain"/>
    <property type="match status" value="1"/>
</dbReference>
<sequence>LWGVVNNAGINFVGPIELTNIQQIHRVCDVHLFGTVRVTKAFLPLLRQSKGRIINMSSLRGVTLRAKLAAYGMSKAGIETFSDSLRLEMARFGIKVSIIQPGNFGQCTAIANKDVVRFFLYK</sequence>
<dbReference type="GO" id="GO:0016491">
    <property type="term" value="F:oxidoreductase activity"/>
    <property type="evidence" value="ECO:0007669"/>
    <property type="project" value="UniProtKB-KW"/>
</dbReference>
<organism evidence="2 3">
    <name type="scientific">Lottia gigantea</name>
    <name type="common">Giant owl limpet</name>
    <dbReference type="NCBI Taxonomy" id="225164"/>
    <lineage>
        <taxon>Eukaryota</taxon>
        <taxon>Metazoa</taxon>
        <taxon>Spiralia</taxon>
        <taxon>Lophotrochozoa</taxon>
        <taxon>Mollusca</taxon>
        <taxon>Gastropoda</taxon>
        <taxon>Patellogastropoda</taxon>
        <taxon>Lottioidea</taxon>
        <taxon>Lottiidae</taxon>
        <taxon>Lottia</taxon>
    </lineage>
</organism>
<keyword evidence="3" id="KW-1185">Reference proteome</keyword>
<dbReference type="KEGG" id="lgi:LOTGIDRAFT_105518"/>
<accession>V4A858</accession>
<dbReference type="CTD" id="20229993"/>
<name>V4A858_LOTGI</name>
<dbReference type="Proteomes" id="UP000030746">
    <property type="component" value="Unassembled WGS sequence"/>
</dbReference>
<dbReference type="RefSeq" id="XP_009057936.1">
    <property type="nucleotide sequence ID" value="XM_009059688.1"/>
</dbReference>
<gene>
    <name evidence="2" type="ORF">LOTGIDRAFT_105518</name>
</gene>
<dbReference type="OrthoDB" id="2102561at2759"/>
<feature type="non-terminal residue" evidence="2">
    <location>
        <position position="1"/>
    </location>
</feature>
<evidence type="ECO:0000313" key="2">
    <source>
        <dbReference type="EMBL" id="ESO91235.1"/>
    </source>
</evidence>
<dbReference type="Pfam" id="PF00106">
    <property type="entry name" value="adh_short"/>
    <property type="match status" value="1"/>
</dbReference>
<dbReference type="PANTHER" id="PTHR43313">
    <property type="entry name" value="SHORT-CHAIN DEHYDROGENASE/REDUCTASE FAMILY 9C"/>
    <property type="match status" value="1"/>
</dbReference>
<evidence type="ECO:0000256" key="1">
    <source>
        <dbReference type="ARBA" id="ARBA00023002"/>
    </source>
</evidence>
<reference evidence="2 3" key="1">
    <citation type="journal article" date="2013" name="Nature">
        <title>Insights into bilaterian evolution from three spiralian genomes.</title>
        <authorList>
            <person name="Simakov O."/>
            <person name="Marletaz F."/>
            <person name="Cho S.J."/>
            <person name="Edsinger-Gonzales E."/>
            <person name="Havlak P."/>
            <person name="Hellsten U."/>
            <person name="Kuo D.H."/>
            <person name="Larsson T."/>
            <person name="Lv J."/>
            <person name="Arendt D."/>
            <person name="Savage R."/>
            <person name="Osoegawa K."/>
            <person name="de Jong P."/>
            <person name="Grimwood J."/>
            <person name="Chapman J.A."/>
            <person name="Shapiro H."/>
            <person name="Aerts A."/>
            <person name="Otillar R.P."/>
            <person name="Terry A.Y."/>
            <person name="Boore J.L."/>
            <person name="Grigoriev I.V."/>
            <person name="Lindberg D.R."/>
            <person name="Seaver E.C."/>
            <person name="Weisblat D.A."/>
            <person name="Putnam N.H."/>
            <person name="Rokhsar D.S."/>
        </authorList>
    </citation>
    <scope>NUCLEOTIDE SEQUENCE [LARGE SCALE GENOMIC DNA]</scope>
</reference>
<dbReference type="HOGENOM" id="CLU_010194_40_0_1"/>
<dbReference type="SUPFAM" id="SSF51735">
    <property type="entry name" value="NAD(P)-binding Rossmann-fold domains"/>
    <property type="match status" value="1"/>
</dbReference>
<dbReference type="InterPro" id="IPR036291">
    <property type="entry name" value="NAD(P)-bd_dom_sf"/>
</dbReference>
<dbReference type="EMBL" id="KB202283">
    <property type="protein sequence ID" value="ESO91235.1"/>
    <property type="molecule type" value="Genomic_DNA"/>
</dbReference>
<evidence type="ECO:0000313" key="3">
    <source>
        <dbReference type="Proteomes" id="UP000030746"/>
    </source>
</evidence>
<dbReference type="PANTHER" id="PTHR43313:SF36">
    <property type="entry name" value="D-BETA-HYDROXYBUTYRATE DEHYDROGENASE, MITOCHONDRIAL"/>
    <property type="match status" value="1"/>
</dbReference>
<dbReference type="AlphaFoldDB" id="V4A858"/>
<dbReference type="OMA" id="FREVEFT"/>
<dbReference type="GeneID" id="20229993"/>
<protein>
    <submittedName>
        <fullName evidence="2">Uncharacterized protein</fullName>
    </submittedName>
</protein>
<dbReference type="GO" id="GO:0008202">
    <property type="term" value="P:steroid metabolic process"/>
    <property type="evidence" value="ECO:0007669"/>
    <property type="project" value="TreeGrafter"/>
</dbReference>
<keyword evidence="1" id="KW-0560">Oxidoreductase</keyword>
<dbReference type="InterPro" id="IPR020904">
    <property type="entry name" value="Sc_DH/Rdtase_CS"/>
</dbReference>
<dbReference type="PROSITE" id="PS00061">
    <property type="entry name" value="ADH_SHORT"/>
    <property type="match status" value="1"/>
</dbReference>
<dbReference type="PRINTS" id="PR00080">
    <property type="entry name" value="SDRFAMILY"/>
</dbReference>
<dbReference type="STRING" id="225164.V4A858"/>
<dbReference type="InterPro" id="IPR002347">
    <property type="entry name" value="SDR_fam"/>
</dbReference>
<dbReference type="PRINTS" id="PR00081">
    <property type="entry name" value="GDHRDH"/>
</dbReference>